<evidence type="ECO:0000256" key="2">
    <source>
        <dbReference type="ARBA" id="ARBA00022475"/>
    </source>
</evidence>
<dbReference type="InterPro" id="IPR003838">
    <property type="entry name" value="ABC3_permease_C"/>
</dbReference>
<keyword evidence="4 6" id="KW-1133">Transmembrane helix</keyword>
<dbReference type="RefSeq" id="WP_072830783.1">
    <property type="nucleotide sequence ID" value="NZ_FQXP01000004.1"/>
</dbReference>
<dbReference type="OrthoDB" id="9781780at2"/>
<dbReference type="PANTHER" id="PTHR46795">
    <property type="entry name" value="ABC TRANSPORTER PERMEASE-RELATED-RELATED"/>
    <property type="match status" value="1"/>
</dbReference>
<keyword evidence="5 6" id="KW-0472">Membrane</keyword>
<feature type="transmembrane region" description="Helical" evidence="6">
    <location>
        <begin position="602"/>
        <end position="625"/>
    </location>
</feature>
<feature type="transmembrane region" description="Helical" evidence="6">
    <location>
        <begin position="637"/>
        <end position="661"/>
    </location>
</feature>
<feature type="transmembrane region" description="Helical" evidence="6">
    <location>
        <begin position="552"/>
        <end position="572"/>
    </location>
</feature>
<evidence type="ECO:0000256" key="3">
    <source>
        <dbReference type="ARBA" id="ARBA00022692"/>
    </source>
</evidence>
<dbReference type="GO" id="GO:0005886">
    <property type="term" value="C:plasma membrane"/>
    <property type="evidence" value="ECO:0007669"/>
    <property type="project" value="UniProtKB-SubCell"/>
</dbReference>
<feature type="transmembrane region" description="Helical" evidence="6">
    <location>
        <begin position="18"/>
        <end position="37"/>
    </location>
</feature>
<feature type="transmembrane region" description="Helical" evidence="6">
    <location>
        <begin position="232"/>
        <end position="257"/>
    </location>
</feature>
<dbReference type="EMBL" id="FQXP01000004">
    <property type="protein sequence ID" value="SHH68833.1"/>
    <property type="molecule type" value="Genomic_DNA"/>
</dbReference>
<keyword evidence="2" id="KW-1003">Cell membrane</keyword>
<keyword evidence="9" id="KW-1185">Reference proteome</keyword>
<evidence type="ECO:0000256" key="6">
    <source>
        <dbReference type="SAM" id="Phobius"/>
    </source>
</evidence>
<dbReference type="InterPro" id="IPR052536">
    <property type="entry name" value="ABC-4_Integral_Memb_Prot"/>
</dbReference>
<evidence type="ECO:0000256" key="1">
    <source>
        <dbReference type="ARBA" id="ARBA00004651"/>
    </source>
</evidence>
<dbReference type="Proteomes" id="UP000184526">
    <property type="component" value="Unassembled WGS sequence"/>
</dbReference>
<proteinExistence type="predicted"/>
<dbReference type="STRING" id="1121306.SAMN02745196_01038"/>
<comment type="subcellular location">
    <subcellularLocation>
        <location evidence="1">Cell membrane</location>
        <topology evidence="1">Multi-pass membrane protein</topology>
    </subcellularLocation>
</comment>
<feature type="transmembrane region" description="Helical" evidence="6">
    <location>
        <begin position="57"/>
        <end position="79"/>
    </location>
</feature>
<dbReference type="AlphaFoldDB" id="A0A1M5V1L2"/>
<evidence type="ECO:0000313" key="8">
    <source>
        <dbReference type="EMBL" id="SHH68833.1"/>
    </source>
</evidence>
<protein>
    <submittedName>
        <fullName evidence="8">Putative ABC transport system permease protein</fullName>
    </submittedName>
</protein>
<evidence type="ECO:0000313" key="9">
    <source>
        <dbReference type="Proteomes" id="UP000184526"/>
    </source>
</evidence>
<feature type="transmembrane region" description="Helical" evidence="6">
    <location>
        <begin position="203"/>
        <end position="220"/>
    </location>
</feature>
<feature type="transmembrane region" description="Helical" evidence="6">
    <location>
        <begin position="288"/>
        <end position="313"/>
    </location>
</feature>
<name>A0A1M5V1L2_9CLOT</name>
<evidence type="ECO:0000256" key="4">
    <source>
        <dbReference type="ARBA" id="ARBA00022989"/>
    </source>
</evidence>
<gene>
    <name evidence="8" type="ORF">SAMN02745196_01038</name>
</gene>
<reference evidence="8 9" key="1">
    <citation type="submission" date="2016-11" db="EMBL/GenBank/DDBJ databases">
        <authorList>
            <person name="Jaros S."/>
            <person name="Januszkiewicz K."/>
            <person name="Wedrychowicz H."/>
        </authorList>
    </citation>
    <scope>NUCLEOTIDE SEQUENCE [LARGE SCALE GENOMIC DNA]</scope>
    <source>
        <strain evidence="8 9">DSM 3089</strain>
    </source>
</reference>
<evidence type="ECO:0000259" key="7">
    <source>
        <dbReference type="Pfam" id="PF02687"/>
    </source>
</evidence>
<accession>A0A1M5V1L2</accession>
<feature type="domain" description="ABC3 transporter permease C-terminal" evidence="7">
    <location>
        <begin position="64"/>
        <end position="184"/>
    </location>
</feature>
<organism evidence="8 9">
    <name type="scientific">Clostridium collagenovorans DSM 3089</name>
    <dbReference type="NCBI Taxonomy" id="1121306"/>
    <lineage>
        <taxon>Bacteria</taxon>
        <taxon>Bacillati</taxon>
        <taxon>Bacillota</taxon>
        <taxon>Clostridia</taxon>
        <taxon>Eubacteriales</taxon>
        <taxon>Clostridiaceae</taxon>
        <taxon>Clostridium</taxon>
    </lineage>
</organism>
<feature type="transmembrane region" description="Helical" evidence="6">
    <location>
        <begin position="104"/>
        <end position="131"/>
    </location>
</feature>
<keyword evidence="3 6" id="KW-0812">Transmembrane</keyword>
<feature type="transmembrane region" description="Helical" evidence="6">
    <location>
        <begin position="151"/>
        <end position="176"/>
    </location>
</feature>
<sequence>MFSNLVKQNSKRNRKENGLFFISLIVSIVAFYIILSLGKQDVIIFLKTMESDAINKLFLLIPVLYGFSLFILFFLVYFAGKYQLERRSHELGMYLMLGMKRSKLFFMLFLEEFWNSIISLAIGLPVAILLSEMISLITAKIVGLGIIGHEFSFSISAVLGTIIGYFLIRLSALLILSGKFSRKEIIELLSESQEEKNRKNNKIFTAIKLVAGVVLLGIAYNKAIYGGAWERISSMAFAMIMGVCGTFLLFHGIGIFFEMILVKRKNKNGLGMFTFRQLQESVFLKPNALAISSLLVLMALCCFGYGISVGFLFNSTDAHVIDYTFKEPSEVVKSELQRVEAEKYIDKIFEMKVGMYFPEKSEYNFSIENLITMIKAEGESERKNVLINNFETLESPYLISLSGYNELLKSGGREPIKLSNNQMAFYMNSDFQYGDSKEILERLLKEKPYIEMGKESYELVDKLYDDKIVTDRFITISKGFIVTDEVYNILVNKGDSYWNATLNKNFIKEKGLMQAIVEVNKLLDTSKLSYESYLQNMGRGLFYTVSASYTTIYIAIIFLIIANTVIGVQFLMQQQKTKKRYSTLISLGTDCGMLCKSARAQINWYFSLPVIIATISSFFGVRALFAGLMTRTMSGKVNSLMIIAAAIIMVLCMVEFCYMMLVKRSSDKSIVELIEEN</sequence>
<dbReference type="Pfam" id="PF02687">
    <property type="entry name" value="FtsX"/>
    <property type="match status" value="1"/>
</dbReference>
<dbReference type="PANTHER" id="PTHR46795:SF3">
    <property type="entry name" value="ABC TRANSPORTER PERMEASE"/>
    <property type="match status" value="1"/>
</dbReference>
<evidence type="ECO:0000256" key="5">
    <source>
        <dbReference type="ARBA" id="ARBA00023136"/>
    </source>
</evidence>